<dbReference type="AlphaFoldDB" id="A0AAV6XZS6"/>
<dbReference type="Pfam" id="PF01177">
    <property type="entry name" value="Asp_Glu_race"/>
    <property type="match status" value="1"/>
</dbReference>
<feature type="coiled-coil region" evidence="2">
    <location>
        <begin position="674"/>
        <end position="753"/>
    </location>
</feature>
<dbReference type="InterPro" id="IPR001920">
    <property type="entry name" value="Asp/Glu_race"/>
</dbReference>
<dbReference type="EMBL" id="WHWC01000002">
    <property type="protein sequence ID" value="KAG8388289.1"/>
    <property type="molecule type" value="Genomic_DNA"/>
</dbReference>
<keyword evidence="4" id="KW-1185">Reference proteome</keyword>
<dbReference type="InterPro" id="IPR015942">
    <property type="entry name" value="Asp/Glu/hydantoin_racemase"/>
</dbReference>
<accession>A0AAV6XZS6</accession>
<gene>
    <name evidence="3" type="ORF">BUALT_Bualt02G0110100</name>
</gene>
<evidence type="ECO:0000256" key="1">
    <source>
        <dbReference type="ARBA" id="ARBA00023235"/>
    </source>
</evidence>
<evidence type="ECO:0000313" key="4">
    <source>
        <dbReference type="Proteomes" id="UP000826271"/>
    </source>
</evidence>
<dbReference type="PANTHER" id="PTHR21198">
    <property type="entry name" value="GLUTAMATE RACEMASE"/>
    <property type="match status" value="1"/>
</dbReference>
<comment type="caution">
    <text evidence="3">The sequence shown here is derived from an EMBL/GenBank/DDBJ whole genome shotgun (WGS) entry which is preliminary data.</text>
</comment>
<dbReference type="Gene3D" id="3.40.50.1860">
    <property type="match status" value="2"/>
</dbReference>
<evidence type="ECO:0000313" key="3">
    <source>
        <dbReference type="EMBL" id="KAG8388289.1"/>
    </source>
</evidence>
<name>A0AAV6XZS6_9LAMI</name>
<reference evidence="3" key="1">
    <citation type="submission" date="2019-10" db="EMBL/GenBank/DDBJ databases">
        <authorList>
            <person name="Zhang R."/>
            <person name="Pan Y."/>
            <person name="Wang J."/>
            <person name="Ma R."/>
            <person name="Yu S."/>
        </authorList>
    </citation>
    <scope>NUCLEOTIDE SEQUENCE</scope>
    <source>
        <strain evidence="3">LA-IB0</strain>
        <tissue evidence="3">Leaf</tissue>
    </source>
</reference>
<keyword evidence="1" id="KW-0413">Isomerase</keyword>
<dbReference type="Proteomes" id="UP000826271">
    <property type="component" value="Unassembled WGS sequence"/>
</dbReference>
<sequence length="821" mass="91458">MSCLQSFNCPLNIIRCVSKDTRKKNHYVEKLSTIGQEEESYISSFSNKLSTGRSFSGPITGQANGIGIIGGLSVDSTLDFAKKLVKFDLEDEENGLPFILCSDPSLSKELLSLIKSSSPFLSGKNEGEHVDHRLIVENLRCKRVFLEKSGVCCVVMPCHISHSWYDEIREGCSIPFLHMGECVANELKEAKLRPLEAGSTLRVGVLATNATLVGGFYKEKLENEGFEVILPDKATIEHTLIPAVEALSRKDYEGAQNLFRIALQVLLVRAVNRVILASDELRGLLPPDDPLWRKCIDPTDALARSTVEYAQSIWRGRRLVDLGLKHVFSVVLKLHNIPEPVEVKKGTTKPKSIILRKKSLFLLGGEIEGFKKFSNFTTSVLVISVPTSINVTIFSSIYRIQQHSSAKGLWYFMSICRTKSLVETCKKTKGWRSRFFYVCQDNPWAFPSEWNHSCSLTRTPVPSKDEQQTQLTLILHGPVNLDNLTTEDVLVAADLSQLHSSIVIDLSMEVRNAKTIDRNKILAQVAQRRESEEPKGSAPRLPTIRRFKRFLLSHSAAGSSQRLRDSSLLSEPVIGEGIESSVIPTNVAVSDVAIPHTDEVVPEDVINTSTTPFCPEWNVKVGDSVFTREVAIEMMSNLLPEGDRVIVDEVTSEVLSYDGYDHLAKLLATHHGMVRKLNHESRRVKELITDLEKETTLKFETKIALDKKIAEVDRLTDEISKMTKSLTLSNRKIEEAERKADEAEKARMAMAEVLLDHWLDGYNACRQDVVSIAPTFDISCLVPPSAFEFISVDETGVPGSMDPAMEIDGGPDIAAEDVDHI</sequence>
<evidence type="ECO:0000256" key="2">
    <source>
        <dbReference type="SAM" id="Coils"/>
    </source>
</evidence>
<dbReference type="GO" id="GO:0047661">
    <property type="term" value="F:amino-acid racemase activity"/>
    <property type="evidence" value="ECO:0007669"/>
    <property type="project" value="InterPro"/>
</dbReference>
<dbReference type="PANTHER" id="PTHR21198:SF7">
    <property type="entry name" value="ASPARTATE-GLUTAMATE RACEMASE FAMILY"/>
    <property type="match status" value="1"/>
</dbReference>
<protein>
    <submittedName>
        <fullName evidence="3">Uncharacterized protein</fullName>
    </submittedName>
</protein>
<proteinExistence type="predicted"/>
<keyword evidence="2" id="KW-0175">Coiled coil</keyword>
<organism evidence="3 4">
    <name type="scientific">Buddleja alternifolia</name>
    <dbReference type="NCBI Taxonomy" id="168488"/>
    <lineage>
        <taxon>Eukaryota</taxon>
        <taxon>Viridiplantae</taxon>
        <taxon>Streptophyta</taxon>
        <taxon>Embryophyta</taxon>
        <taxon>Tracheophyta</taxon>
        <taxon>Spermatophyta</taxon>
        <taxon>Magnoliopsida</taxon>
        <taxon>eudicotyledons</taxon>
        <taxon>Gunneridae</taxon>
        <taxon>Pentapetalae</taxon>
        <taxon>asterids</taxon>
        <taxon>lamiids</taxon>
        <taxon>Lamiales</taxon>
        <taxon>Scrophulariaceae</taxon>
        <taxon>Buddlejeae</taxon>
        <taxon>Buddleja</taxon>
    </lineage>
</organism>
<dbReference type="SUPFAM" id="SSF53681">
    <property type="entry name" value="Aspartate/glutamate racemase"/>
    <property type="match status" value="2"/>
</dbReference>